<gene>
    <name evidence="2" type="ORF">H0A61_01013</name>
</gene>
<evidence type="ECO:0000256" key="1">
    <source>
        <dbReference type="SAM" id="MobiDB-lite"/>
    </source>
</evidence>
<evidence type="ECO:0000313" key="3">
    <source>
        <dbReference type="Proteomes" id="UP000662904"/>
    </source>
</evidence>
<feature type="region of interest" description="Disordered" evidence="1">
    <location>
        <begin position="57"/>
        <end position="79"/>
    </location>
</feature>
<name>A0A8A0RK05_9FIRM</name>
<reference evidence="2" key="1">
    <citation type="submission" date="2020-07" db="EMBL/GenBank/DDBJ databases">
        <title>Koleobacter methoxysyntrophicus gen. nov., sp. nov., a novel anaerobic bacterium isolated from deep subsurface oil field and proposal of Koleobacterales ord. nov. in the phylum Firmicutes.</title>
        <authorList>
            <person name="Sakamoto S."/>
            <person name="Tamaki H."/>
        </authorList>
    </citation>
    <scope>NUCLEOTIDE SEQUENCE</scope>
    <source>
        <strain evidence="2">NRmbB1</strain>
    </source>
</reference>
<evidence type="ECO:0000313" key="2">
    <source>
        <dbReference type="EMBL" id="QSQ08675.1"/>
    </source>
</evidence>
<dbReference type="EMBL" id="CP059066">
    <property type="protein sequence ID" value="QSQ08675.1"/>
    <property type="molecule type" value="Genomic_DNA"/>
</dbReference>
<accession>A0A8A0RK05</accession>
<dbReference type="Proteomes" id="UP000662904">
    <property type="component" value="Chromosome"/>
</dbReference>
<proteinExistence type="predicted"/>
<dbReference type="KEGG" id="kme:H0A61_01013"/>
<organism evidence="2 3">
    <name type="scientific">Koleobacter methoxysyntrophicus</name>
    <dbReference type="NCBI Taxonomy" id="2751313"/>
    <lineage>
        <taxon>Bacteria</taxon>
        <taxon>Bacillati</taxon>
        <taxon>Bacillota</taxon>
        <taxon>Clostridia</taxon>
        <taxon>Koleobacterales</taxon>
        <taxon>Koleobacteraceae</taxon>
        <taxon>Koleobacter</taxon>
    </lineage>
</organism>
<sequence>MSKKEKSIKEIEKQILDELGEEIRELRKQGKLYLFEKAMGHAMEKFKKAVKRRSEEEIEEYNNEGTLKKTVQNADEKQE</sequence>
<keyword evidence="3" id="KW-1185">Reference proteome</keyword>
<protein>
    <submittedName>
        <fullName evidence="2">Uncharacterized protein</fullName>
    </submittedName>
</protein>
<dbReference type="RefSeq" id="WP_206708878.1">
    <property type="nucleotide sequence ID" value="NZ_CP059066.1"/>
</dbReference>
<dbReference type="AlphaFoldDB" id="A0A8A0RK05"/>